<dbReference type="InterPro" id="IPR000415">
    <property type="entry name" value="Nitroreductase-like"/>
</dbReference>
<comment type="similarity">
    <text evidence="1">Belongs to the nitroreductase family.</text>
</comment>
<dbReference type="SUPFAM" id="SSF55469">
    <property type="entry name" value="FMN-dependent nitroreductase-like"/>
    <property type="match status" value="1"/>
</dbReference>
<keyword evidence="2" id="KW-0560">Oxidoreductase</keyword>
<dbReference type="InterPro" id="IPR029479">
    <property type="entry name" value="Nitroreductase"/>
</dbReference>
<evidence type="ECO:0000256" key="3">
    <source>
        <dbReference type="SAM" id="MobiDB-lite"/>
    </source>
</evidence>
<dbReference type="EMBL" id="JACGWZ010000008">
    <property type="protein sequence ID" value="MBA8827415.1"/>
    <property type="molecule type" value="Genomic_DNA"/>
</dbReference>
<dbReference type="GO" id="GO:0016491">
    <property type="term" value="F:oxidoreductase activity"/>
    <property type="evidence" value="ECO:0007669"/>
    <property type="project" value="UniProtKB-KW"/>
</dbReference>
<reference evidence="5 6" key="1">
    <citation type="submission" date="2020-07" db="EMBL/GenBank/DDBJ databases">
        <title>Sequencing the genomes of 1000 actinobacteria strains.</title>
        <authorList>
            <person name="Klenk H.-P."/>
        </authorList>
    </citation>
    <scope>NUCLEOTIDE SEQUENCE [LARGE SCALE GENOMIC DNA]</scope>
    <source>
        <strain evidence="5 6">DSM 45975</strain>
    </source>
</reference>
<dbReference type="Proteomes" id="UP000569329">
    <property type="component" value="Unassembled WGS sequence"/>
</dbReference>
<feature type="domain" description="Nitroreductase" evidence="4">
    <location>
        <begin position="22"/>
        <end position="65"/>
    </location>
</feature>
<protein>
    <submittedName>
        <fullName evidence="5">Nitroreductase</fullName>
    </submittedName>
</protein>
<dbReference type="PANTHER" id="PTHR43673:SF10">
    <property type="entry name" value="NADH DEHYDROGENASE_NAD(P)H NITROREDUCTASE XCC3605-RELATED"/>
    <property type="match status" value="1"/>
</dbReference>
<dbReference type="CDD" id="cd02138">
    <property type="entry name" value="TdsD-like"/>
    <property type="match status" value="1"/>
</dbReference>
<proteinExistence type="inferred from homology"/>
<gene>
    <name evidence="5" type="ORF">FHX42_004811</name>
</gene>
<sequence>MNEDPTVGKPADSSVPLHPLLAERWSPRGLDPEVELTDKQFTALFEAARWAPSWGNTQPARYLAGRRGDEAFTRILSTLSRGNHGWAANAAVLAIGVTRTVDEEGEPLPYGEYGLGLATENLVLQAVSEGLVAHQMAGFDREAARAEFAVPQGFEPLVAIAVGARGTTDELPDKLREKEAAPRSRKPLSDVVFSGNWGDPTFP</sequence>
<dbReference type="Gene3D" id="3.40.109.10">
    <property type="entry name" value="NADH Oxidase"/>
    <property type="match status" value="1"/>
</dbReference>
<dbReference type="AlphaFoldDB" id="A0A839E6B6"/>
<evidence type="ECO:0000313" key="6">
    <source>
        <dbReference type="Proteomes" id="UP000569329"/>
    </source>
</evidence>
<accession>A0A839E6B6</accession>
<name>A0A839E6B6_9PSEU</name>
<comment type="caution">
    <text evidence="5">The sequence shown here is derived from an EMBL/GenBank/DDBJ whole genome shotgun (WGS) entry which is preliminary data.</text>
</comment>
<evidence type="ECO:0000256" key="1">
    <source>
        <dbReference type="ARBA" id="ARBA00007118"/>
    </source>
</evidence>
<evidence type="ECO:0000313" key="5">
    <source>
        <dbReference type="EMBL" id="MBA8827415.1"/>
    </source>
</evidence>
<dbReference type="Pfam" id="PF00881">
    <property type="entry name" value="Nitroreductase"/>
    <property type="match status" value="2"/>
</dbReference>
<organism evidence="5 6">
    <name type="scientific">Halosaccharopolyspora lacisalsi</name>
    <dbReference type="NCBI Taxonomy" id="1000566"/>
    <lineage>
        <taxon>Bacteria</taxon>
        <taxon>Bacillati</taxon>
        <taxon>Actinomycetota</taxon>
        <taxon>Actinomycetes</taxon>
        <taxon>Pseudonocardiales</taxon>
        <taxon>Pseudonocardiaceae</taxon>
        <taxon>Halosaccharopolyspora</taxon>
    </lineage>
</organism>
<feature type="compositionally biased region" description="Basic and acidic residues" evidence="3">
    <location>
        <begin position="169"/>
        <end position="182"/>
    </location>
</feature>
<evidence type="ECO:0000259" key="4">
    <source>
        <dbReference type="Pfam" id="PF00881"/>
    </source>
</evidence>
<feature type="region of interest" description="Disordered" evidence="3">
    <location>
        <begin position="169"/>
        <end position="203"/>
    </location>
</feature>
<dbReference type="RefSeq" id="WP_328796694.1">
    <property type="nucleotide sequence ID" value="NZ_JACGWZ010000008.1"/>
</dbReference>
<keyword evidence="6" id="KW-1185">Reference proteome</keyword>
<evidence type="ECO:0000256" key="2">
    <source>
        <dbReference type="ARBA" id="ARBA00023002"/>
    </source>
</evidence>
<feature type="domain" description="Nitroreductase" evidence="4">
    <location>
        <begin position="80"/>
        <end position="163"/>
    </location>
</feature>
<dbReference type="PANTHER" id="PTHR43673">
    <property type="entry name" value="NAD(P)H NITROREDUCTASE YDGI-RELATED"/>
    <property type="match status" value="1"/>
</dbReference>